<dbReference type="AlphaFoldDB" id="A0A1R3H4F6"/>
<dbReference type="InterPro" id="IPR032675">
    <property type="entry name" value="LRR_dom_sf"/>
</dbReference>
<sequence>MGEEEQQEEQNQQPTSLIEPTETSESPKQQEYEWAPPQIRFDVPPYRTYHFYKQFRTGSNPNNFLKGVKWSPDGSCFLTSSEDNTLRLFSLPDYGSNEVHASSSASEEDSYAAELVIGEGESVYDFCWYPYMSASDPVTSVFATTTRDHPIHLWDATSGLLRCTYRAYDAVDEITAAFSLSFNPAGTKVFAGYNKLIRVFDVHRPGRDFAQYSTQQGNKEGQTGIISAIAFSPTHTGMLATGSYSQTTAIYREDNMELLYVLHGQEGGVTHVQFSKDGNYLYTGGRKDPYIMCWDIRKAVEVVYKLYRSSESTNQRIAFDIESSGQYLGTGGQDGLIHIYDLQTGQWVFNFQAAADTVNGISFHPFLPMATTSSGHRRFQLPEDDNEDLNLRGDENCASVWHFSCMVVVKYHYKYSARSVFRDDVLTNIISFLPIKQAIRASTASSRLKQSWLFSRNLCFGKDFVKRHDKQDFVRIVDRVFDLHLGSKIQTFRLVFDPTEVEITVENWIQICVDKEVEELDLDFGLAVTPYRIASDFVDVNSIKILKLCCCELDLLPTFRGLYSLTTIIFRRIEITAESLGTLFSYCLLLESVELVKCRRIGHLRILAQNLTRFKALKVGDCTSLTQIDVDSPTVNTIYYMGRLISFEFPCIPQLKDIIFNFKPRRLISKFFRDGGYLSDITHVPVISTSTTIIEDLSPGLNVERALQLSFVNLRELQLFMAGAMYCNLYDIAHFLKRCPRLERLFIDLRGFNFETQEVWELHQRELIERDIHLLRNLEFVKMEGFKFEEHEMEVVKFLLERAIVLETLVLVAPKTNRQGILQFHNIPICRQICKKSISPFAKTRFYFDDKDDTPGPKHSRTWYYQRRTSN</sequence>
<dbReference type="InterPro" id="IPR051150">
    <property type="entry name" value="SWT21/TCAB1_mRNA_Telomere"/>
</dbReference>
<dbReference type="Pfam" id="PF23622">
    <property type="entry name" value="LRR_At1g61320_AtMIF1"/>
    <property type="match status" value="1"/>
</dbReference>
<dbReference type="SUPFAM" id="SSF50978">
    <property type="entry name" value="WD40 repeat-like"/>
    <property type="match status" value="1"/>
</dbReference>
<evidence type="ECO:0000313" key="3">
    <source>
        <dbReference type="EMBL" id="OMO65106.1"/>
    </source>
</evidence>
<dbReference type="Gene3D" id="2.130.10.10">
    <property type="entry name" value="YVTN repeat-like/Quinoprotein amine dehydrogenase"/>
    <property type="match status" value="2"/>
</dbReference>
<comment type="caution">
    <text evidence="3">The sequence shown here is derived from an EMBL/GenBank/DDBJ whole genome shotgun (WGS) entry which is preliminary data.</text>
</comment>
<name>A0A1R3H4F6_9ROSI</name>
<proteinExistence type="predicted"/>
<dbReference type="InterPro" id="IPR001680">
    <property type="entry name" value="WD40_rpt"/>
</dbReference>
<dbReference type="Pfam" id="PF00400">
    <property type="entry name" value="WD40"/>
    <property type="match status" value="2"/>
</dbReference>
<evidence type="ECO:0000313" key="4">
    <source>
        <dbReference type="Proteomes" id="UP000187203"/>
    </source>
</evidence>
<feature type="domain" description="At1g61320/AtMIF1 LRR" evidence="2">
    <location>
        <begin position="483"/>
        <end position="839"/>
    </location>
</feature>
<dbReference type="InterPro" id="IPR055357">
    <property type="entry name" value="LRR_At1g61320_AtMIF1"/>
</dbReference>
<dbReference type="InterPro" id="IPR015943">
    <property type="entry name" value="WD40/YVTN_repeat-like_dom_sf"/>
</dbReference>
<gene>
    <name evidence="3" type="ORF">COLO4_31584</name>
</gene>
<evidence type="ECO:0000256" key="1">
    <source>
        <dbReference type="SAM" id="MobiDB-lite"/>
    </source>
</evidence>
<protein>
    <recommendedName>
        <fullName evidence="2">At1g61320/AtMIF1 LRR domain-containing protein</fullName>
    </recommendedName>
</protein>
<accession>A0A1R3H4F6</accession>
<feature type="compositionally biased region" description="Polar residues" evidence="1">
    <location>
        <begin position="14"/>
        <end position="29"/>
    </location>
</feature>
<dbReference type="Proteomes" id="UP000187203">
    <property type="component" value="Unassembled WGS sequence"/>
</dbReference>
<dbReference type="PANTHER" id="PTHR13211:SF0">
    <property type="entry name" value="TELOMERASE CAJAL BODY PROTEIN 1"/>
    <property type="match status" value="1"/>
</dbReference>
<organism evidence="3 4">
    <name type="scientific">Corchorus olitorius</name>
    <dbReference type="NCBI Taxonomy" id="93759"/>
    <lineage>
        <taxon>Eukaryota</taxon>
        <taxon>Viridiplantae</taxon>
        <taxon>Streptophyta</taxon>
        <taxon>Embryophyta</taxon>
        <taxon>Tracheophyta</taxon>
        <taxon>Spermatophyta</taxon>
        <taxon>Magnoliopsida</taxon>
        <taxon>eudicotyledons</taxon>
        <taxon>Gunneridae</taxon>
        <taxon>Pentapetalae</taxon>
        <taxon>rosids</taxon>
        <taxon>malvids</taxon>
        <taxon>Malvales</taxon>
        <taxon>Malvaceae</taxon>
        <taxon>Grewioideae</taxon>
        <taxon>Apeibeae</taxon>
        <taxon>Corchorus</taxon>
    </lineage>
</organism>
<dbReference type="OrthoDB" id="239865at2759"/>
<dbReference type="SMART" id="SM00320">
    <property type="entry name" value="WD40"/>
    <property type="match status" value="6"/>
</dbReference>
<dbReference type="InterPro" id="IPR036322">
    <property type="entry name" value="WD40_repeat_dom_sf"/>
</dbReference>
<feature type="region of interest" description="Disordered" evidence="1">
    <location>
        <begin position="1"/>
        <end position="37"/>
    </location>
</feature>
<dbReference type="EMBL" id="AWUE01020860">
    <property type="protein sequence ID" value="OMO65106.1"/>
    <property type="molecule type" value="Genomic_DNA"/>
</dbReference>
<dbReference type="Gene3D" id="3.80.10.10">
    <property type="entry name" value="Ribonuclease Inhibitor"/>
    <property type="match status" value="1"/>
</dbReference>
<dbReference type="SUPFAM" id="SSF52047">
    <property type="entry name" value="RNI-like"/>
    <property type="match status" value="1"/>
</dbReference>
<dbReference type="PANTHER" id="PTHR13211">
    <property type="entry name" value="TELOMERASE CAJAL BODY PROTEIN 1"/>
    <property type="match status" value="1"/>
</dbReference>
<keyword evidence="4" id="KW-1185">Reference proteome</keyword>
<reference evidence="4" key="1">
    <citation type="submission" date="2013-09" db="EMBL/GenBank/DDBJ databases">
        <title>Corchorus olitorius genome sequencing.</title>
        <authorList>
            <person name="Alam M."/>
            <person name="Haque M.S."/>
            <person name="Islam M.S."/>
            <person name="Emdad E.M."/>
            <person name="Islam M.M."/>
            <person name="Ahmed B."/>
            <person name="Halim A."/>
            <person name="Hossen Q.M.M."/>
            <person name="Hossain M.Z."/>
            <person name="Ahmed R."/>
            <person name="Khan M.M."/>
            <person name="Islam R."/>
            <person name="Rashid M.M."/>
            <person name="Khan S.A."/>
            <person name="Rahman M.S."/>
            <person name="Alam M."/>
            <person name="Yahiya A.S."/>
            <person name="Khan M.S."/>
            <person name="Azam M.S."/>
            <person name="Haque T."/>
            <person name="Lashkar M.Z.H."/>
            <person name="Akhand A.I."/>
            <person name="Morshed G."/>
            <person name="Roy S."/>
            <person name="Uddin K.S."/>
            <person name="Rabeya T."/>
            <person name="Hossain A.S."/>
            <person name="Chowdhury A."/>
            <person name="Snigdha A.R."/>
            <person name="Mortoza M.S."/>
            <person name="Matin S.A."/>
            <person name="Hoque S.M.E."/>
            <person name="Islam M.K."/>
            <person name="Roy D.K."/>
            <person name="Haider R."/>
            <person name="Moosa M.M."/>
            <person name="Elias S.M."/>
            <person name="Hasan A.M."/>
            <person name="Jahan S."/>
            <person name="Shafiuddin M."/>
            <person name="Mahmood N."/>
            <person name="Shommy N.S."/>
        </authorList>
    </citation>
    <scope>NUCLEOTIDE SEQUENCE [LARGE SCALE GENOMIC DNA]</scope>
    <source>
        <strain evidence="4">cv. O-4</strain>
    </source>
</reference>
<evidence type="ECO:0000259" key="2">
    <source>
        <dbReference type="Pfam" id="PF23622"/>
    </source>
</evidence>
<dbReference type="STRING" id="93759.A0A1R3H4F6"/>